<dbReference type="Proteomes" id="UP001064048">
    <property type="component" value="Chromosome Z"/>
</dbReference>
<sequence length="274" mass="30210">MKFEIRFDSGISSDSNSASEIRENVEDTLLCATCGKLILRRQYIKHKLKCNPSFKENCESANLEDVLFNYNSGIEPIDTSDCSHELAQKTRTINLKIDGVGISDSSENLIKAPEVEDAPTPSVKEEIRTDTSSGVSHPCAGCACVGDRLASGFPGSNNNLEFTLKTQLVCTSNNMPAIEYRKDGIVKIREIFDVDIVTIKDVQKETKSRAKNEVNDLKYVPFNSCKAVLGNCIVSEDGSIGEECLCARMIVDEQQMSAQEIDELTPSPYASWMS</sequence>
<evidence type="ECO:0000313" key="2">
    <source>
        <dbReference type="Proteomes" id="UP001064048"/>
    </source>
</evidence>
<dbReference type="EMBL" id="CM046131">
    <property type="protein sequence ID" value="KAI8430243.1"/>
    <property type="molecule type" value="Genomic_DNA"/>
</dbReference>
<accession>A0ACC0K1J4</accession>
<name>A0ACC0K1J4_CHOFU</name>
<proteinExistence type="predicted"/>
<keyword evidence="2" id="KW-1185">Reference proteome</keyword>
<evidence type="ECO:0000313" key="1">
    <source>
        <dbReference type="EMBL" id="KAI8430243.1"/>
    </source>
</evidence>
<organism evidence="1 2">
    <name type="scientific">Choristoneura fumiferana</name>
    <name type="common">Spruce budworm moth</name>
    <name type="synonym">Archips fumiferana</name>
    <dbReference type="NCBI Taxonomy" id="7141"/>
    <lineage>
        <taxon>Eukaryota</taxon>
        <taxon>Metazoa</taxon>
        <taxon>Ecdysozoa</taxon>
        <taxon>Arthropoda</taxon>
        <taxon>Hexapoda</taxon>
        <taxon>Insecta</taxon>
        <taxon>Pterygota</taxon>
        <taxon>Neoptera</taxon>
        <taxon>Endopterygota</taxon>
        <taxon>Lepidoptera</taxon>
        <taxon>Glossata</taxon>
        <taxon>Ditrysia</taxon>
        <taxon>Tortricoidea</taxon>
        <taxon>Tortricidae</taxon>
        <taxon>Tortricinae</taxon>
        <taxon>Choristoneura</taxon>
    </lineage>
</organism>
<protein>
    <submittedName>
        <fullName evidence="1">Uncharacterized protein</fullName>
    </submittedName>
</protein>
<comment type="caution">
    <text evidence="1">The sequence shown here is derived from an EMBL/GenBank/DDBJ whole genome shotgun (WGS) entry which is preliminary data.</text>
</comment>
<gene>
    <name evidence="1" type="ORF">MSG28_000581</name>
</gene>
<reference evidence="1 2" key="1">
    <citation type="journal article" date="2022" name="Genome Biol. Evol.">
        <title>The Spruce Budworm Genome: Reconstructing the Evolutionary History of Antifreeze Proteins.</title>
        <authorList>
            <person name="Beliveau C."/>
            <person name="Gagne P."/>
            <person name="Picq S."/>
            <person name="Vernygora O."/>
            <person name="Keeling C.I."/>
            <person name="Pinkney K."/>
            <person name="Doucet D."/>
            <person name="Wen F."/>
            <person name="Johnston J.S."/>
            <person name="Maaroufi H."/>
            <person name="Boyle B."/>
            <person name="Laroche J."/>
            <person name="Dewar K."/>
            <person name="Juretic N."/>
            <person name="Blackburn G."/>
            <person name="Nisole A."/>
            <person name="Brunet B."/>
            <person name="Brandao M."/>
            <person name="Lumley L."/>
            <person name="Duan J."/>
            <person name="Quan G."/>
            <person name="Lucarotti C.J."/>
            <person name="Roe A.D."/>
            <person name="Sperling F.A.H."/>
            <person name="Levesque R.C."/>
            <person name="Cusson M."/>
        </authorList>
    </citation>
    <scope>NUCLEOTIDE SEQUENCE [LARGE SCALE GENOMIC DNA]</scope>
    <source>
        <strain evidence="1">Glfc:IPQL:Cfum</strain>
    </source>
</reference>